<dbReference type="AlphaFoldDB" id="A0A165PEL2"/>
<gene>
    <name evidence="1" type="ORF">AV654_06100</name>
</gene>
<dbReference type="eggNOG" id="ENOG5032K9I">
    <property type="taxonomic scope" value="Bacteria"/>
</dbReference>
<evidence type="ECO:0000313" key="1">
    <source>
        <dbReference type="EMBL" id="KZE70457.1"/>
    </source>
</evidence>
<proteinExistence type="predicted"/>
<name>A0A165PEL2_9BACL</name>
<dbReference type="OrthoDB" id="1924973at2"/>
<protein>
    <recommendedName>
        <fullName evidence="3">Motility protein</fullName>
    </recommendedName>
</protein>
<dbReference type="InterPro" id="IPR025906">
    <property type="entry name" value="YjfB_motility"/>
</dbReference>
<sequence>MQINAALNAVSGGDALKQAVGIALLSQMKDSQASQAATMLQDFAAAQHPNLGKNLDIRI</sequence>
<dbReference type="STRING" id="1007103.GCA_000213315_05399"/>
<comment type="caution">
    <text evidence="1">The sequence shown here is derived from an EMBL/GenBank/DDBJ whole genome shotgun (WGS) entry which is preliminary data.</text>
</comment>
<evidence type="ECO:0000313" key="2">
    <source>
        <dbReference type="Proteomes" id="UP000076563"/>
    </source>
</evidence>
<reference evidence="2" key="1">
    <citation type="submission" date="2016-01" db="EMBL/GenBank/DDBJ databases">
        <title>Draft genome of Chromobacterium sp. F49.</title>
        <authorList>
            <person name="Hong K.W."/>
        </authorList>
    </citation>
    <scope>NUCLEOTIDE SEQUENCE [LARGE SCALE GENOMIC DNA]</scope>
    <source>
        <strain evidence="2">M63</strain>
    </source>
</reference>
<dbReference type="EMBL" id="LQRA01000121">
    <property type="protein sequence ID" value="KZE70457.1"/>
    <property type="molecule type" value="Genomic_DNA"/>
</dbReference>
<evidence type="ECO:0008006" key="3">
    <source>
        <dbReference type="Google" id="ProtNLM"/>
    </source>
</evidence>
<dbReference type="Proteomes" id="UP000076563">
    <property type="component" value="Unassembled WGS sequence"/>
</dbReference>
<dbReference type="Pfam" id="PF14070">
    <property type="entry name" value="YjfB_motility"/>
    <property type="match status" value="1"/>
</dbReference>
<organism evidence="1 2">
    <name type="scientific">Paenibacillus elgii</name>
    <dbReference type="NCBI Taxonomy" id="189691"/>
    <lineage>
        <taxon>Bacteria</taxon>
        <taxon>Bacillati</taxon>
        <taxon>Bacillota</taxon>
        <taxon>Bacilli</taxon>
        <taxon>Bacillales</taxon>
        <taxon>Paenibacillaceae</taxon>
        <taxon>Paenibacillus</taxon>
    </lineage>
</organism>
<keyword evidence="2" id="KW-1185">Reference proteome</keyword>
<dbReference type="RefSeq" id="WP_063188398.1">
    <property type="nucleotide sequence ID" value="NZ_LQRA01000121.1"/>
</dbReference>
<accession>A0A165PEL2</accession>